<dbReference type="InterPro" id="IPR016032">
    <property type="entry name" value="Sig_transdc_resp-reg_C-effctor"/>
</dbReference>
<feature type="domain" description="RNA polymerase sigma factor 70 region 4 type 2" evidence="1">
    <location>
        <begin position="55"/>
        <end position="98"/>
    </location>
</feature>
<dbReference type="InterPro" id="IPR013249">
    <property type="entry name" value="RNA_pol_sigma70_r4_t2"/>
</dbReference>
<comment type="caution">
    <text evidence="2">The sequence shown here is derived from an EMBL/GenBank/DDBJ whole genome shotgun (WGS) entry which is preliminary data.</text>
</comment>
<accession>A0A645BJJ8</accession>
<dbReference type="InterPro" id="IPR036388">
    <property type="entry name" value="WH-like_DNA-bd_sf"/>
</dbReference>
<protein>
    <submittedName>
        <fullName evidence="2">RNA polymerase sigma-H factor</fullName>
    </submittedName>
</protein>
<name>A0A645BJJ8_9ZZZZ</name>
<dbReference type="GO" id="GO:0016987">
    <property type="term" value="F:sigma factor activity"/>
    <property type="evidence" value="ECO:0007669"/>
    <property type="project" value="InterPro"/>
</dbReference>
<sequence length="105" mass="11944">MPLNSYISINKPFCEDESDRALSDMGTFGLEVSDPEEVFIGKEDIEFLEQTIEKMLSGLEKKVFNLYVSGKTYVEIANLLNKPVKSVDNAIQRIRRKLGSLLKKE</sequence>
<organism evidence="2">
    <name type="scientific">bioreactor metagenome</name>
    <dbReference type="NCBI Taxonomy" id="1076179"/>
    <lineage>
        <taxon>unclassified sequences</taxon>
        <taxon>metagenomes</taxon>
        <taxon>ecological metagenomes</taxon>
    </lineage>
</organism>
<evidence type="ECO:0000259" key="1">
    <source>
        <dbReference type="Pfam" id="PF08281"/>
    </source>
</evidence>
<dbReference type="EMBL" id="VSSQ01020486">
    <property type="protein sequence ID" value="MPM65386.1"/>
    <property type="molecule type" value="Genomic_DNA"/>
</dbReference>
<dbReference type="AlphaFoldDB" id="A0A645BJJ8"/>
<dbReference type="GO" id="GO:0006352">
    <property type="term" value="P:DNA-templated transcription initiation"/>
    <property type="evidence" value="ECO:0007669"/>
    <property type="project" value="InterPro"/>
</dbReference>
<evidence type="ECO:0000313" key="2">
    <source>
        <dbReference type="EMBL" id="MPM65386.1"/>
    </source>
</evidence>
<reference evidence="2" key="1">
    <citation type="submission" date="2019-08" db="EMBL/GenBank/DDBJ databases">
        <authorList>
            <person name="Kucharzyk K."/>
            <person name="Murdoch R.W."/>
            <person name="Higgins S."/>
            <person name="Loffler F."/>
        </authorList>
    </citation>
    <scope>NUCLEOTIDE SEQUENCE</scope>
</reference>
<dbReference type="Gene3D" id="1.10.10.10">
    <property type="entry name" value="Winged helix-like DNA-binding domain superfamily/Winged helix DNA-binding domain"/>
    <property type="match status" value="1"/>
</dbReference>
<dbReference type="GO" id="GO:0003677">
    <property type="term" value="F:DNA binding"/>
    <property type="evidence" value="ECO:0007669"/>
    <property type="project" value="InterPro"/>
</dbReference>
<proteinExistence type="predicted"/>
<dbReference type="SUPFAM" id="SSF46894">
    <property type="entry name" value="C-terminal effector domain of the bipartite response regulators"/>
    <property type="match status" value="1"/>
</dbReference>
<gene>
    <name evidence="2" type="primary">sigH_18</name>
    <name evidence="2" type="ORF">SDC9_112282</name>
</gene>
<dbReference type="Pfam" id="PF08281">
    <property type="entry name" value="Sigma70_r4_2"/>
    <property type="match status" value="1"/>
</dbReference>